<reference evidence="1" key="1">
    <citation type="submission" date="2022-02" db="EMBL/GenBank/DDBJ databases">
        <title>Plant Genome Project.</title>
        <authorList>
            <person name="Zhang R.-G."/>
        </authorList>
    </citation>
    <scope>NUCLEOTIDE SEQUENCE</scope>
    <source>
        <strain evidence="1">AT1</strain>
    </source>
</reference>
<sequence length="116" mass="12998">MQFKNKRLPNLLPRINPTWVLERITPFTSSLSYVALMLPADDHILNANARPGFQRPAGSTSAKSYLEPVPTTEKGLLPAGFIMEDPDSHFVYVCRKMDETTDLIHVPSYPLTADVL</sequence>
<dbReference type="Proteomes" id="UP001062846">
    <property type="component" value="Chromosome 7"/>
</dbReference>
<organism evidence="1 2">
    <name type="scientific">Rhododendron molle</name>
    <name type="common">Chinese azalea</name>
    <name type="synonym">Azalea mollis</name>
    <dbReference type="NCBI Taxonomy" id="49168"/>
    <lineage>
        <taxon>Eukaryota</taxon>
        <taxon>Viridiplantae</taxon>
        <taxon>Streptophyta</taxon>
        <taxon>Embryophyta</taxon>
        <taxon>Tracheophyta</taxon>
        <taxon>Spermatophyta</taxon>
        <taxon>Magnoliopsida</taxon>
        <taxon>eudicotyledons</taxon>
        <taxon>Gunneridae</taxon>
        <taxon>Pentapetalae</taxon>
        <taxon>asterids</taxon>
        <taxon>Ericales</taxon>
        <taxon>Ericaceae</taxon>
        <taxon>Ericoideae</taxon>
        <taxon>Rhodoreae</taxon>
        <taxon>Rhododendron</taxon>
    </lineage>
</organism>
<protein>
    <submittedName>
        <fullName evidence="1">Uncharacterized protein</fullName>
    </submittedName>
</protein>
<comment type="caution">
    <text evidence="1">The sequence shown here is derived from an EMBL/GenBank/DDBJ whole genome shotgun (WGS) entry which is preliminary data.</text>
</comment>
<name>A0ACC0MZ73_RHOML</name>
<proteinExistence type="predicted"/>
<keyword evidence="2" id="KW-1185">Reference proteome</keyword>
<evidence type="ECO:0000313" key="2">
    <source>
        <dbReference type="Proteomes" id="UP001062846"/>
    </source>
</evidence>
<accession>A0ACC0MZ73</accession>
<gene>
    <name evidence="1" type="ORF">RHMOL_Rhmol07G0072100</name>
</gene>
<evidence type="ECO:0000313" key="1">
    <source>
        <dbReference type="EMBL" id="KAI8545886.1"/>
    </source>
</evidence>
<dbReference type="EMBL" id="CM046394">
    <property type="protein sequence ID" value="KAI8545886.1"/>
    <property type="molecule type" value="Genomic_DNA"/>
</dbReference>